<dbReference type="GeneID" id="19109402"/>
<dbReference type="Proteomes" id="UP000011761">
    <property type="component" value="Unassembled WGS sequence"/>
</dbReference>
<evidence type="ECO:0000256" key="1">
    <source>
        <dbReference type="SAM" id="MobiDB-lite"/>
    </source>
</evidence>
<reference evidence="2 3" key="1">
    <citation type="journal article" date="2012" name="PLoS Pathog.">
        <title>Diverse lifestyles and strategies of plant pathogenesis encoded in the genomes of eighteen Dothideomycetes fungi.</title>
        <authorList>
            <person name="Ohm R.A."/>
            <person name="Feau N."/>
            <person name="Henrissat B."/>
            <person name="Schoch C.L."/>
            <person name="Horwitz B.A."/>
            <person name="Barry K.W."/>
            <person name="Condon B.J."/>
            <person name="Copeland A.C."/>
            <person name="Dhillon B."/>
            <person name="Glaser F."/>
            <person name="Hesse C.N."/>
            <person name="Kosti I."/>
            <person name="LaButti K."/>
            <person name="Lindquist E.A."/>
            <person name="Lucas S."/>
            <person name="Salamov A.A."/>
            <person name="Bradshaw R.E."/>
            <person name="Ciuffetti L."/>
            <person name="Hamelin R.C."/>
            <person name="Kema G.H.J."/>
            <person name="Lawrence C."/>
            <person name="Scott J.A."/>
            <person name="Spatafora J.W."/>
            <person name="Turgeon B.G."/>
            <person name="de Wit P.J.G.M."/>
            <person name="Zhong S."/>
            <person name="Goodwin S.B."/>
            <person name="Grigoriev I.V."/>
        </authorList>
    </citation>
    <scope>NUCLEOTIDE SEQUENCE [LARGE SCALE GENOMIC DNA]</scope>
    <source>
        <strain evidence="2 3">UAMH 10762</strain>
    </source>
</reference>
<evidence type="ECO:0000313" key="3">
    <source>
        <dbReference type="Proteomes" id="UP000011761"/>
    </source>
</evidence>
<keyword evidence="3" id="KW-1185">Reference proteome</keyword>
<organism evidence="2 3">
    <name type="scientific">Baudoinia panamericana (strain UAMH 10762)</name>
    <name type="common">Angels' share fungus</name>
    <name type="synonym">Baudoinia compniacensis (strain UAMH 10762)</name>
    <dbReference type="NCBI Taxonomy" id="717646"/>
    <lineage>
        <taxon>Eukaryota</taxon>
        <taxon>Fungi</taxon>
        <taxon>Dikarya</taxon>
        <taxon>Ascomycota</taxon>
        <taxon>Pezizomycotina</taxon>
        <taxon>Dothideomycetes</taxon>
        <taxon>Dothideomycetidae</taxon>
        <taxon>Mycosphaerellales</taxon>
        <taxon>Teratosphaeriaceae</taxon>
        <taxon>Baudoinia</taxon>
    </lineage>
</organism>
<name>M2MTW9_BAUPA</name>
<gene>
    <name evidence="2" type="ORF">BAUCODRAFT_161655</name>
</gene>
<dbReference type="AlphaFoldDB" id="M2MTW9"/>
<dbReference type="HOGENOM" id="CLU_1488739_0_0_1"/>
<sequence>MDTLQDTEISARALLISPQPMWPAQFLQTSYMVDIALHVMLDGLTFHVASANTSRLVTSSAVIAGSAAALSIRKQVPTASTYLPQLSEQLMLFEFEPCEQNGALSRLGLARCWRCDGIVQIEVPDTYRYISPESAGSREAEKHGKDRRHGKQGVQGSTGATLSMTSPVQKWSSVMTRMNSC</sequence>
<dbReference type="RefSeq" id="XP_007671556.1">
    <property type="nucleotide sequence ID" value="XM_007673366.1"/>
</dbReference>
<dbReference type="EMBL" id="KB445550">
    <property type="protein sequence ID" value="EMD00372.1"/>
    <property type="molecule type" value="Genomic_DNA"/>
</dbReference>
<feature type="region of interest" description="Disordered" evidence="1">
    <location>
        <begin position="132"/>
        <end position="162"/>
    </location>
</feature>
<dbReference type="KEGG" id="bcom:BAUCODRAFT_161655"/>
<evidence type="ECO:0000313" key="2">
    <source>
        <dbReference type="EMBL" id="EMD00372.1"/>
    </source>
</evidence>
<protein>
    <submittedName>
        <fullName evidence="2">Uncharacterized protein</fullName>
    </submittedName>
</protein>
<proteinExistence type="predicted"/>
<accession>M2MTW9</accession>